<dbReference type="SUPFAM" id="SSF55486">
    <property type="entry name" value="Metalloproteases ('zincins'), catalytic domain"/>
    <property type="match status" value="1"/>
</dbReference>
<sequence>MSGDGADDGAPPAGTGAVEVAGEVACAEPVDADRWSALLADVLAAEGVAAGAQVGLTFVGAEAMAELNATHMGAEGPTDVLAFPVDGREAAGAGDAGPPGLVGDLVVCPRVAATNAPDHAGTEDDELALLVVHGALHLVGHDHAEADERARMQARERTLLADLHGPLAADPWAVVG</sequence>
<evidence type="ECO:0000256" key="2">
    <source>
        <dbReference type="ARBA" id="ARBA00022517"/>
    </source>
</evidence>
<keyword evidence="11" id="KW-1185">Reference proteome</keyword>
<dbReference type="GO" id="GO:0004222">
    <property type="term" value="F:metalloendopeptidase activity"/>
    <property type="evidence" value="ECO:0007669"/>
    <property type="project" value="InterPro"/>
</dbReference>
<evidence type="ECO:0000256" key="5">
    <source>
        <dbReference type="ARBA" id="ARBA00022723"/>
    </source>
</evidence>
<dbReference type="InterPro" id="IPR023091">
    <property type="entry name" value="MetalPrtase_cat_dom_sf_prd"/>
</dbReference>
<dbReference type="Proteomes" id="UP001216390">
    <property type="component" value="Chromosome"/>
</dbReference>
<evidence type="ECO:0000313" key="10">
    <source>
        <dbReference type="EMBL" id="WCO65592.1"/>
    </source>
</evidence>
<reference evidence="10" key="1">
    <citation type="submission" date="2023-01" db="EMBL/GenBank/DDBJ databases">
        <title>The diversity of Class Acidimicrobiia in South China Sea sediment environments and the proposal of Iamia marina sp. nov., a novel species of the genus Iamia.</title>
        <authorList>
            <person name="He Y."/>
            <person name="Tian X."/>
        </authorList>
    </citation>
    <scope>NUCLEOTIDE SEQUENCE</scope>
    <source>
        <strain evidence="10">DSM 19957</strain>
    </source>
</reference>
<dbReference type="Gene3D" id="3.40.390.30">
    <property type="entry name" value="Metalloproteases ('zincins'), catalytic domain"/>
    <property type="match status" value="1"/>
</dbReference>
<feature type="binding site" evidence="9">
    <location>
        <position position="137"/>
    </location>
    <ligand>
        <name>Zn(2+)</name>
        <dbReference type="ChEBI" id="CHEBI:29105"/>
        <note>catalytic</note>
    </ligand>
</feature>
<dbReference type="HAMAP" id="MF_00009">
    <property type="entry name" value="Endoribonucl_YbeY"/>
    <property type="match status" value="1"/>
</dbReference>
<keyword evidence="3 9" id="KW-0698">rRNA processing</keyword>
<keyword evidence="8 9" id="KW-0862">Zinc</keyword>
<protein>
    <recommendedName>
        <fullName evidence="9">Endoribonuclease YbeY</fullName>
        <ecNumber evidence="9">3.1.-.-</ecNumber>
    </recommendedName>
</protein>
<dbReference type="KEGG" id="ima:PO878_13895"/>
<name>A0AAE9Y3V3_9ACTN</name>
<dbReference type="InterPro" id="IPR002036">
    <property type="entry name" value="YbeY"/>
</dbReference>
<keyword evidence="6 9" id="KW-0255">Endonuclease</keyword>
<accession>A0AAE9Y3V3</accession>
<dbReference type="GO" id="GO:0008270">
    <property type="term" value="F:zinc ion binding"/>
    <property type="evidence" value="ECO:0007669"/>
    <property type="project" value="UniProtKB-UniRule"/>
</dbReference>
<evidence type="ECO:0000256" key="8">
    <source>
        <dbReference type="ARBA" id="ARBA00022833"/>
    </source>
</evidence>
<evidence type="ECO:0000313" key="11">
    <source>
        <dbReference type="Proteomes" id="UP001216390"/>
    </source>
</evidence>
<feature type="binding site" evidence="9">
    <location>
        <position position="133"/>
    </location>
    <ligand>
        <name>Zn(2+)</name>
        <dbReference type="ChEBI" id="CHEBI:29105"/>
        <note>catalytic</note>
    </ligand>
</feature>
<dbReference type="PANTHER" id="PTHR46986">
    <property type="entry name" value="ENDORIBONUCLEASE YBEY, CHLOROPLASTIC"/>
    <property type="match status" value="1"/>
</dbReference>
<dbReference type="InterPro" id="IPR020549">
    <property type="entry name" value="YbeY_CS"/>
</dbReference>
<dbReference type="Pfam" id="PF02130">
    <property type="entry name" value="YbeY"/>
    <property type="match status" value="1"/>
</dbReference>
<dbReference type="EMBL" id="CP116942">
    <property type="protein sequence ID" value="WCO65592.1"/>
    <property type="molecule type" value="Genomic_DNA"/>
</dbReference>
<dbReference type="EC" id="3.1.-.-" evidence="9"/>
<dbReference type="RefSeq" id="WP_272735119.1">
    <property type="nucleotide sequence ID" value="NZ_CP116942.1"/>
</dbReference>
<keyword evidence="5 9" id="KW-0479">Metal-binding</keyword>
<evidence type="ECO:0000256" key="7">
    <source>
        <dbReference type="ARBA" id="ARBA00022801"/>
    </source>
</evidence>
<comment type="function">
    <text evidence="9">Single strand-specific metallo-endoribonuclease involved in late-stage 70S ribosome quality control and in maturation of the 3' terminus of the 16S rRNA.</text>
</comment>
<evidence type="ECO:0000256" key="6">
    <source>
        <dbReference type="ARBA" id="ARBA00022759"/>
    </source>
</evidence>
<dbReference type="NCBIfam" id="TIGR00043">
    <property type="entry name" value="rRNA maturation RNase YbeY"/>
    <property type="match status" value="1"/>
</dbReference>
<evidence type="ECO:0000256" key="4">
    <source>
        <dbReference type="ARBA" id="ARBA00022722"/>
    </source>
</evidence>
<dbReference type="GO" id="GO:0004521">
    <property type="term" value="F:RNA endonuclease activity"/>
    <property type="evidence" value="ECO:0007669"/>
    <property type="project" value="UniProtKB-UniRule"/>
</dbReference>
<gene>
    <name evidence="9 10" type="primary">ybeY</name>
    <name evidence="10" type="ORF">PO878_13895</name>
</gene>
<keyword evidence="7 9" id="KW-0378">Hydrolase</keyword>
<evidence type="ECO:0000256" key="3">
    <source>
        <dbReference type="ARBA" id="ARBA00022552"/>
    </source>
</evidence>
<proteinExistence type="inferred from homology"/>
<comment type="subcellular location">
    <subcellularLocation>
        <location evidence="9">Cytoplasm</location>
    </subcellularLocation>
</comment>
<feature type="binding site" evidence="9">
    <location>
        <position position="143"/>
    </location>
    <ligand>
        <name>Zn(2+)</name>
        <dbReference type="ChEBI" id="CHEBI:29105"/>
        <note>catalytic</note>
    </ligand>
</feature>
<keyword evidence="4 9" id="KW-0540">Nuclease</keyword>
<dbReference type="GO" id="GO:0005737">
    <property type="term" value="C:cytoplasm"/>
    <property type="evidence" value="ECO:0007669"/>
    <property type="project" value="UniProtKB-SubCell"/>
</dbReference>
<comment type="similarity">
    <text evidence="1 9">Belongs to the endoribonuclease YbeY family.</text>
</comment>
<dbReference type="GO" id="GO:0006364">
    <property type="term" value="P:rRNA processing"/>
    <property type="evidence" value="ECO:0007669"/>
    <property type="project" value="UniProtKB-UniRule"/>
</dbReference>
<keyword evidence="9" id="KW-0963">Cytoplasm</keyword>
<dbReference type="AlphaFoldDB" id="A0AAE9Y3V3"/>
<keyword evidence="2 9" id="KW-0690">Ribosome biogenesis</keyword>
<comment type="cofactor">
    <cofactor evidence="9">
        <name>Zn(2+)</name>
        <dbReference type="ChEBI" id="CHEBI:29105"/>
    </cofactor>
    <text evidence="9">Binds 1 zinc ion.</text>
</comment>
<evidence type="ECO:0000256" key="1">
    <source>
        <dbReference type="ARBA" id="ARBA00010875"/>
    </source>
</evidence>
<dbReference type="PROSITE" id="PS01306">
    <property type="entry name" value="UPF0054"/>
    <property type="match status" value="1"/>
</dbReference>
<dbReference type="PANTHER" id="PTHR46986:SF1">
    <property type="entry name" value="ENDORIBONUCLEASE YBEY, CHLOROPLASTIC"/>
    <property type="match status" value="1"/>
</dbReference>
<evidence type="ECO:0000256" key="9">
    <source>
        <dbReference type="HAMAP-Rule" id="MF_00009"/>
    </source>
</evidence>
<organism evidence="10 11">
    <name type="scientific">Iamia majanohamensis</name>
    <dbReference type="NCBI Taxonomy" id="467976"/>
    <lineage>
        <taxon>Bacteria</taxon>
        <taxon>Bacillati</taxon>
        <taxon>Actinomycetota</taxon>
        <taxon>Acidimicrobiia</taxon>
        <taxon>Acidimicrobiales</taxon>
        <taxon>Iamiaceae</taxon>
        <taxon>Iamia</taxon>
    </lineage>
</organism>